<evidence type="ECO:0000313" key="2">
    <source>
        <dbReference type="EMBL" id="WKK79727.2"/>
    </source>
</evidence>
<organism evidence="2">
    <name type="scientific">Marivirga arenosa</name>
    <dbReference type="NCBI Taxonomy" id="3059076"/>
    <lineage>
        <taxon>Bacteria</taxon>
        <taxon>Pseudomonadati</taxon>
        <taxon>Bacteroidota</taxon>
        <taxon>Cytophagia</taxon>
        <taxon>Cytophagales</taxon>
        <taxon>Marivirgaceae</taxon>
        <taxon>Marivirga</taxon>
    </lineage>
</organism>
<dbReference type="Proteomes" id="UP001232019">
    <property type="component" value="Chromosome"/>
</dbReference>
<feature type="transmembrane region" description="Helical" evidence="1">
    <location>
        <begin position="389"/>
        <end position="408"/>
    </location>
</feature>
<feature type="transmembrane region" description="Helical" evidence="1">
    <location>
        <begin position="177"/>
        <end position="197"/>
    </location>
</feature>
<evidence type="ECO:0000256" key="1">
    <source>
        <dbReference type="SAM" id="Phobius"/>
    </source>
</evidence>
<evidence type="ECO:0008006" key="3">
    <source>
        <dbReference type="Google" id="ProtNLM"/>
    </source>
</evidence>
<dbReference type="Gene3D" id="1.25.40.10">
    <property type="entry name" value="Tetratricopeptide repeat domain"/>
    <property type="match status" value="1"/>
</dbReference>
<keyword evidence="1" id="KW-0472">Membrane</keyword>
<feature type="transmembrane region" description="Helical" evidence="1">
    <location>
        <begin position="352"/>
        <end position="377"/>
    </location>
</feature>
<feature type="transmembrane region" description="Helical" evidence="1">
    <location>
        <begin position="277"/>
        <end position="296"/>
    </location>
</feature>
<accession>A0AA49JCC8</accession>
<feature type="transmembrane region" description="Helical" evidence="1">
    <location>
        <begin position="308"/>
        <end position="332"/>
    </location>
</feature>
<feature type="transmembrane region" description="Helical" evidence="1">
    <location>
        <begin position="94"/>
        <end position="111"/>
    </location>
</feature>
<dbReference type="InterPro" id="IPR011990">
    <property type="entry name" value="TPR-like_helical_dom_sf"/>
</dbReference>
<gene>
    <name evidence="2" type="ORF">QYS47_20790</name>
</gene>
<reference evidence="2" key="1">
    <citation type="submission" date="2023-08" db="EMBL/GenBank/DDBJ databases">
        <title>Comparative genomics and taxonomic characterization of three novel marine species of genus Marivirga.</title>
        <authorList>
            <person name="Muhammad N."/>
            <person name="Kim S.-G."/>
        </authorList>
    </citation>
    <scope>NUCLEOTIDE SEQUENCE</scope>
    <source>
        <strain evidence="2">BKB1-2</strain>
    </source>
</reference>
<feature type="transmembrane region" description="Helical" evidence="1">
    <location>
        <begin position="247"/>
        <end position="265"/>
    </location>
</feature>
<sequence>MNNINFWKNWRNKYRSIYQVLLFLFVITMAFSFYSQVNSYDIAFPKEVVRKTQSIELSLQNVHNFVFDLAVPARSYIVFQSFLSLGNGFQVSDTYLLTAIIFLAFSILMTASTYLSRWWFIILQSVFVIWIITLKIQFLGLFGVENQLFTFVFVTLILAVGYYFHAFNEEASLFKRWLFFAVLLTAILILINTASTVEAPIVFITHHGIIVPVILAIIFIFNVAYDIILHILYLLAAKKNRDGSSNLVHFIIISMLYLIYVGLTFAKNDGLLSIEIIYLDEFLLLGISAILGIWGFRKRSELIEKQLIFRPLGGYVYLAMGIMAFAVLIWIFRTGNDPLIDTFEDMIIFSHIGFGVLFFFYVLYNFVALLNSGLGIYPVVFRPVNIPYNLVRAVGFGIVAVLILRVSYLPYYQAISGYYNGLADYYEYIGEEEKALTTYKIARQYAVTSHKHNFEIGKSEYEKKNWAEASSYFSQANYKRPSVQAYLNKVQAQLNANLIFESLFTLEEAQKDFPDNAYLHNMRGLVYERLNKTDSSFIYFDAANRAASDSEIEEVSSVNRLALFTKKGIDEDLPETGILNEKSIPYKANYFALANRKRKYIDTVVLSASEMPEVLTYNDFSLIFNQSLNKTIENRPFSSDSINWLISKAENKDFAKSLKYVSSARLNYSGQINDAYSYIYELENENIADAGFYYLLHGLWYLDQKAYSEAENHFAKAADLKMSKANTYRTIALILNQQLFEAAQLYQKQVNAESISDDLLDNDPLYQMLLGNVDQLPDSFKYLWLKTNTSLQQESIDSIKNSLTNSPFLSLLRLNEAESHIKNARFKQAKDILQNLNIPISEEGLSIYKNNLIALLVTFTDDESLVNQVQESKLQVYPYNYKLVWEAYKLKNTNDRKSLDKVMNKLGHENAFFESAVILSAKYFNKKENLEKAYEILVEASRLNSGNSNILKLYALQALQLNLSSYAEDSYEELANMLSTEEWENFSTQYDSIKNKMEQMPW</sequence>
<keyword evidence="1" id="KW-0812">Transmembrane</keyword>
<feature type="transmembrane region" description="Helical" evidence="1">
    <location>
        <begin position="118"/>
        <end position="142"/>
    </location>
</feature>
<name>A0AA49JCC8_9BACT</name>
<feature type="transmembrane region" description="Helical" evidence="1">
    <location>
        <begin position="20"/>
        <end position="37"/>
    </location>
</feature>
<feature type="transmembrane region" description="Helical" evidence="1">
    <location>
        <begin position="148"/>
        <end position="165"/>
    </location>
</feature>
<dbReference type="KEGG" id="marp:QYS47_20790"/>
<proteinExistence type="predicted"/>
<dbReference type="EMBL" id="CP129968">
    <property type="protein sequence ID" value="WKK79727.2"/>
    <property type="molecule type" value="Genomic_DNA"/>
</dbReference>
<dbReference type="RefSeq" id="WP_322346768.1">
    <property type="nucleotide sequence ID" value="NZ_CP129968.2"/>
</dbReference>
<dbReference type="AlphaFoldDB" id="A0AA49JCC8"/>
<protein>
    <recommendedName>
        <fullName evidence="3">Tetratricopeptide repeat protein</fullName>
    </recommendedName>
</protein>
<keyword evidence="1" id="KW-1133">Transmembrane helix</keyword>
<dbReference type="SUPFAM" id="SSF48452">
    <property type="entry name" value="TPR-like"/>
    <property type="match status" value="1"/>
</dbReference>
<feature type="transmembrane region" description="Helical" evidence="1">
    <location>
        <begin position="209"/>
        <end position="235"/>
    </location>
</feature>